<dbReference type="Pfam" id="PF02470">
    <property type="entry name" value="MlaD"/>
    <property type="match status" value="1"/>
</dbReference>
<sequence length="504" mass="51953">MEIKANFLLIGAFTLAGLGAILAAFLWLGAVRIDRDVDRYGILFSDVSGLPESGEVVFNGLPVGRVVNLRLHDPNPSLIYVEIEIDAATPVRADTLAQLTIQGVTGVAYIALIGGTTDAPPLPAREDGPPLIPSRRAGLQSLMDDVPDLIEEASALVADLRAIAGPETRQQVRTILGNVESASAKLDSTLDGMDALTAGLSDAATQIAGLGDTIGALEGDVRTTLGNADAALVAVTEAVDAVSPALERVDGILEAGEAVLAQDLPDTLTVWRGGGAGLGDALSSAEAAFAALDTAAQDVSVLSTGDGAALLAAAREATEAATPAIRDDLPALMSDLRAAADETRMAVGRISDNLTAATGQLDPLATDARAALAEAQEVLDRAGPVLDTLDRALASADGAFVSATEVIETDIGPALTDLRTASAAVARDLPGLTRQAEAVLTDIGGAVRAVSPALRTFGTSTLPQIDRFASEARGLVRQLSDLFRQIERNPARFIQGGQVPEYRR</sequence>
<evidence type="ECO:0000313" key="3">
    <source>
        <dbReference type="Proteomes" id="UP000032232"/>
    </source>
</evidence>
<dbReference type="OrthoDB" id="9808689at2"/>
<reference evidence="2 3" key="1">
    <citation type="submission" date="2015-02" db="EMBL/GenBank/DDBJ databases">
        <title>Genome Sequence of Jannaschia aquimarina DSM28248, a member of the Roseobacter clade.</title>
        <authorList>
            <person name="Voget S."/>
            <person name="Daniel R."/>
        </authorList>
    </citation>
    <scope>NUCLEOTIDE SEQUENCE [LARGE SCALE GENOMIC DNA]</scope>
    <source>
        <strain evidence="2 3">GSW-M26</strain>
    </source>
</reference>
<dbReference type="AlphaFoldDB" id="A0A0D1D2M6"/>
<dbReference type="RefSeq" id="WP_043920660.1">
    <property type="nucleotide sequence ID" value="NZ_FZPF01000003.1"/>
</dbReference>
<dbReference type="PANTHER" id="PTHR36698:SF2">
    <property type="entry name" value="MCE_MLAD DOMAIN-CONTAINING PROTEIN"/>
    <property type="match status" value="1"/>
</dbReference>
<dbReference type="InterPro" id="IPR003399">
    <property type="entry name" value="Mce/MlaD"/>
</dbReference>
<dbReference type="PANTHER" id="PTHR36698">
    <property type="entry name" value="BLL5892 PROTEIN"/>
    <property type="match status" value="1"/>
</dbReference>
<protein>
    <submittedName>
        <fullName evidence="2">Mce related protein</fullName>
    </submittedName>
</protein>
<comment type="caution">
    <text evidence="2">The sequence shown here is derived from an EMBL/GenBank/DDBJ whole genome shotgun (WGS) entry which is preliminary data.</text>
</comment>
<dbReference type="STRING" id="935700.jaqu_39130"/>
<keyword evidence="3" id="KW-1185">Reference proteome</keyword>
<proteinExistence type="predicted"/>
<feature type="domain" description="Mce/MlaD" evidence="1">
    <location>
        <begin position="40"/>
        <end position="115"/>
    </location>
</feature>
<organism evidence="2 3">
    <name type="scientific">Jannaschia aquimarina</name>
    <dbReference type="NCBI Taxonomy" id="935700"/>
    <lineage>
        <taxon>Bacteria</taxon>
        <taxon>Pseudomonadati</taxon>
        <taxon>Pseudomonadota</taxon>
        <taxon>Alphaproteobacteria</taxon>
        <taxon>Rhodobacterales</taxon>
        <taxon>Roseobacteraceae</taxon>
        <taxon>Jannaschia</taxon>
    </lineage>
</organism>
<gene>
    <name evidence="2" type="ORF">jaqu_39130</name>
</gene>
<evidence type="ECO:0000313" key="2">
    <source>
        <dbReference type="EMBL" id="KIT14323.1"/>
    </source>
</evidence>
<dbReference type="PATRIC" id="fig|935700.4.peg.4035"/>
<dbReference type="EMBL" id="JYFE01000080">
    <property type="protein sequence ID" value="KIT14323.1"/>
    <property type="molecule type" value="Genomic_DNA"/>
</dbReference>
<evidence type="ECO:0000259" key="1">
    <source>
        <dbReference type="Pfam" id="PF02470"/>
    </source>
</evidence>
<name>A0A0D1D2M6_9RHOB</name>
<dbReference type="Proteomes" id="UP000032232">
    <property type="component" value="Unassembled WGS sequence"/>
</dbReference>
<accession>A0A0D1D2M6</accession>